<gene>
    <name evidence="4" type="ORF">ABUH87_13460</name>
</gene>
<dbReference type="InterPro" id="IPR000160">
    <property type="entry name" value="GGDEF_dom"/>
</dbReference>
<dbReference type="InterPro" id="IPR043128">
    <property type="entry name" value="Rev_trsase/Diguanyl_cyclase"/>
</dbReference>
<accession>A0ABV3RDG5</accession>
<evidence type="ECO:0000256" key="2">
    <source>
        <dbReference type="ARBA" id="ARBA00034247"/>
    </source>
</evidence>
<dbReference type="PANTHER" id="PTHR45138">
    <property type="entry name" value="REGULATORY COMPONENTS OF SENSORY TRANSDUCTION SYSTEM"/>
    <property type="match status" value="1"/>
</dbReference>
<dbReference type="PANTHER" id="PTHR45138:SF9">
    <property type="entry name" value="DIGUANYLATE CYCLASE DGCM-RELATED"/>
    <property type="match status" value="1"/>
</dbReference>
<dbReference type="InterPro" id="IPR003018">
    <property type="entry name" value="GAF"/>
</dbReference>
<evidence type="ECO:0000259" key="3">
    <source>
        <dbReference type="PROSITE" id="PS50887"/>
    </source>
</evidence>
<dbReference type="SUPFAM" id="SSF55073">
    <property type="entry name" value="Nucleotide cyclase"/>
    <property type="match status" value="1"/>
</dbReference>
<dbReference type="NCBIfam" id="TIGR00254">
    <property type="entry name" value="GGDEF"/>
    <property type="match status" value="1"/>
</dbReference>
<dbReference type="EC" id="2.7.7.65" evidence="1"/>
<dbReference type="Gene3D" id="3.30.70.270">
    <property type="match status" value="1"/>
</dbReference>
<dbReference type="GO" id="GO:0052621">
    <property type="term" value="F:diguanylate cyclase activity"/>
    <property type="evidence" value="ECO:0007669"/>
    <property type="project" value="UniProtKB-EC"/>
</dbReference>
<sequence length="335" mass="36268">MHRDFGLSDESARIAALHRLAILDTGPEEPFENIVALVRSVLGVPIAVVSLLDEDRQWFKARSGLDATETARDVSFCTHAIAQREPLVISDATKDARFCNNPLVLGDPGLRAYAGVPLTTSEGYNVGSLCAVDTAVRDFSPADVAMLSKFARVVVDQLELRRVAARDQLTGTLTRRGFIERANQEIERFRRYGRAASLALIDIDHFKAINDTHGHPAGDAVLREVAGLLHTGIRPNDVLGRIGGEEFALLMPETEAEGAVIAVERLREEVAAASLQAEPGLCLKVTASFGIAELDPAIVDAESWFAATDVMLYAAKRSGRNRCVVAPATSRLSRT</sequence>
<dbReference type="Pfam" id="PF00990">
    <property type="entry name" value="GGDEF"/>
    <property type="match status" value="1"/>
</dbReference>
<dbReference type="SMART" id="SM00267">
    <property type="entry name" value="GGDEF"/>
    <property type="match status" value="1"/>
</dbReference>
<dbReference type="InterPro" id="IPR050469">
    <property type="entry name" value="Diguanylate_Cyclase"/>
</dbReference>
<comment type="catalytic activity">
    <reaction evidence="2">
        <text>2 GTP = 3',3'-c-di-GMP + 2 diphosphate</text>
        <dbReference type="Rhea" id="RHEA:24898"/>
        <dbReference type="ChEBI" id="CHEBI:33019"/>
        <dbReference type="ChEBI" id="CHEBI:37565"/>
        <dbReference type="ChEBI" id="CHEBI:58805"/>
        <dbReference type="EC" id="2.7.7.65"/>
    </reaction>
</comment>
<dbReference type="Pfam" id="PF01590">
    <property type="entry name" value="GAF"/>
    <property type="match status" value="1"/>
</dbReference>
<dbReference type="CDD" id="cd01949">
    <property type="entry name" value="GGDEF"/>
    <property type="match status" value="1"/>
</dbReference>
<keyword evidence="4" id="KW-0808">Transferase</keyword>
<dbReference type="RefSeq" id="WP_367774449.1">
    <property type="nucleotide sequence ID" value="NZ_JBFNXR010000050.1"/>
</dbReference>
<evidence type="ECO:0000313" key="4">
    <source>
        <dbReference type="EMBL" id="MEW9856143.1"/>
    </source>
</evidence>
<protein>
    <recommendedName>
        <fullName evidence="1">diguanylate cyclase</fullName>
        <ecNumber evidence="1">2.7.7.65</ecNumber>
    </recommendedName>
</protein>
<dbReference type="Gene3D" id="3.30.450.40">
    <property type="match status" value="1"/>
</dbReference>
<keyword evidence="5" id="KW-1185">Reference proteome</keyword>
<proteinExistence type="predicted"/>
<comment type="caution">
    <text evidence="4">The sequence shown here is derived from an EMBL/GenBank/DDBJ whole genome shotgun (WGS) entry which is preliminary data.</text>
</comment>
<evidence type="ECO:0000313" key="5">
    <source>
        <dbReference type="Proteomes" id="UP001556118"/>
    </source>
</evidence>
<reference evidence="4 5" key="1">
    <citation type="submission" date="2024-06" db="EMBL/GenBank/DDBJ databases">
        <title>Novosphingobium rhizovicinus M1R2S20.</title>
        <authorList>
            <person name="Sun J.-Q."/>
        </authorList>
    </citation>
    <scope>NUCLEOTIDE SEQUENCE [LARGE SCALE GENOMIC DNA]</scope>
    <source>
        <strain evidence="4 5">M1R2S20</strain>
    </source>
</reference>
<name>A0ABV3RDG5_9SPHN</name>
<dbReference type="SUPFAM" id="SSF55781">
    <property type="entry name" value="GAF domain-like"/>
    <property type="match status" value="1"/>
</dbReference>
<organism evidence="4 5">
    <name type="scientific">Novosphingobium rhizovicinum</name>
    <dbReference type="NCBI Taxonomy" id="3228928"/>
    <lineage>
        <taxon>Bacteria</taxon>
        <taxon>Pseudomonadati</taxon>
        <taxon>Pseudomonadota</taxon>
        <taxon>Alphaproteobacteria</taxon>
        <taxon>Sphingomonadales</taxon>
        <taxon>Sphingomonadaceae</taxon>
        <taxon>Novosphingobium</taxon>
    </lineage>
</organism>
<dbReference type="PROSITE" id="PS50887">
    <property type="entry name" value="GGDEF"/>
    <property type="match status" value="1"/>
</dbReference>
<feature type="domain" description="GGDEF" evidence="3">
    <location>
        <begin position="194"/>
        <end position="328"/>
    </location>
</feature>
<dbReference type="SMART" id="SM00065">
    <property type="entry name" value="GAF"/>
    <property type="match status" value="1"/>
</dbReference>
<dbReference type="InterPro" id="IPR029787">
    <property type="entry name" value="Nucleotide_cyclase"/>
</dbReference>
<dbReference type="InterPro" id="IPR029016">
    <property type="entry name" value="GAF-like_dom_sf"/>
</dbReference>
<dbReference type="EMBL" id="JBFNXR010000050">
    <property type="protein sequence ID" value="MEW9856143.1"/>
    <property type="molecule type" value="Genomic_DNA"/>
</dbReference>
<dbReference type="Proteomes" id="UP001556118">
    <property type="component" value="Unassembled WGS sequence"/>
</dbReference>
<keyword evidence="4" id="KW-0548">Nucleotidyltransferase</keyword>
<evidence type="ECO:0000256" key="1">
    <source>
        <dbReference type="ARBA" id="ARBA00012528"/>
    </source>
</evidence>